<dbReference type="Proteomes" id="UP001448858">
    <property type="component" value="Chromosome"/>
</dbReference>
<name>A0ABZ2ZX79_9MICC</name>
<dbReference type="Pfam" id="PF01266">
    <property type="entry name" value="DAO"/>
    <property type="match status" value="1"/>
</dbReference>
<dbReference type="RefSeq" id="WP_342022523.1">
    <property type="nucleotide sequence ID" value="NZ_CP151657.1"/>
</dbReference>
<dbReference type="EMBL" id="CP151657">
    <property type="protein sequence ID" value="WZP14867.1"/>
    <property type="molecule type" value="Genomic_DNA"/>
</dbReference>
<organism evidence="2 3">
    <name type="scientific">Arthrobacter citreus</name>
    <dbReference type="NCBI Taxonomy" id="1670"/>
    <lineage>
        <taxon>Bacteria</taxon>
        <taxon>Bacillati</taxon>
        <taxon>Actinomycetota</taxon>
        <taxon>Actinomycetes</taxon>
        <taxon>Micrococcales</taxon>
        <taxon>Micrococcaceae</taxon>
        <taxon>Arthrobacter</taxon>
    </lineage>
</organism>
<dbReference type="SUPFAM" id="SSF51905">
    <property type="entry name" value="FAD/NAD(P)-binding domain"/>
    <property type="match status" value="1"/>
</dbReference>
<protein>
    <submittedName>
        <fullName evidence="2">FAD-binding oxidoreductase</fullName>
        <ecNumber evidence="2">1.-.-.-</ecNumber>
    </submittedName>
</protein>
<dbReference type="EC" id="1.-.-.-" evidence="2"/>
<accession>A0ABZ2ZX79</accession>
<reference evidence="2 3" key="1">
    <citation type="submission" date="2024-04" db="EMBL/GenBank/DDBJ databases">
        <title>Arthrobacter sp. from Plains bison fecal sample.</title>
        <authorList>
            <person name="Ruzzini A."/>
        </authorList>
    </citation>
    <scope>NUCLEOTIDE SEQUENCE [LARGE SCALE GENOMIC DNA]</scope>
    <source>
        <strain evidence="2 3">EINP1</strain>
    </source>
</reference>
<feature type="domain" description="FAD dependent oxidoreductase" evidence="1">
    <location>
        <begin position="15"/>
        <end position="358"/>
    </location>
</feature>
<dbReference type="PANTHER" id="PTHR13847">
    <property type="entry name" value="SARCOSINE DEHYDROGENASE-RELATED"/>
    <property type="match status" value="1"/>
</dbReference>
<proteinExistence type="predicted"/>
<dbReference type="InterPro" id="IPR036188">
    <property type="entry name" value="FAD/NAD-bd_sf"/>
</dbReference>
<keyword evidence="3" id="KW-1185">Reference proteome</keyword>
<keyword evidence="2" id="KW-0560">Oxidoreductase</keyword>
<dbReference type="InterPro" id="IPR006076">
    <property type="entry name" value="FAD-dep_OxRdtase"/>
</dbReference>
<evidence type="ECO:0000259" key="1">
    <source>
        <dbReference type="Pfam" id="PF01266"/>
    </source>
</evidence>
<sequence>MVKPGGGGAGSAPAVAVLGAGILGVSTAVELLRGGARVTLVTEGHPASGASGRSLSWLNSGGDYPPAYHRLRLAGMDRYRTLLSENPGIDWLRFDGGVYWSADGAAAPPAERYEHQRNQAYDARLVPAAEVPALVPGLDPAALPPVVLFNPGEGWVSLPHLIRHLLHEFAFRGGTLITGAGNTGVVVDGGTAVGLRSAAGETYPADVVLVAGGAGTPAILDRLGYQLGDRSDLAMLVVTEPKAHGLKAVLNTPRVSLRPHPGSRLAMDHTWYLDQITPDGDGGWSVDPQVAQDLVDEASSLLAGHPRLMPQSWRIGLKPVPGDGLPVLGEISGLPGCYMAFTHSGATLGLIAGELLAAEILAGRRHPVLAPFRPDRLLTARNPDLPARRGAPAP</sequence>
<dbReference type="GO" id="GO:0016491">
    <property type="term" value="F:oxidoreductase activity"/>
    <property type="evidence" value="ECO:0007669"/>
    <property type="project" value="UniProtKB-KW"/>
</dbReference>
<evidence type="ECO:0000313" key="2">
    <source>
        <dbReference type="EMBL" id="WZP14867.1"/>
    </source>
</evidence>
<evidence type="ECO:0000313" key="3">
    <source>
        <dbReference type="Proteomes" id="UP001448858"/>
    </source>
</evidence>
<dbReference type="Gene3D" id="3.50.50.60">
    <property type="entry name" value="FAD/NAD(P)-binding domain"/>
    <property type="match status" value="1"/>
</dbReference>
<gene>
    <name evidence="2" type="ORF">AAE021_11800</name>
</gene>
<dbReference type="Gene3D" id="3.30.9.10">
    <property type="entry name" value="D-Amino Acid Oxidase, subunit A, domain 2"/>
    <property type="match status" value="1"/>
</dbReference>